<evidence type="ECO:0000313" key="4">
    <source>
        <dbReference type="Proteomes" id="UP000517916"/>
    </source>
</evidence>
<evidence type="ECO:0000256" key="1">
    <source>
        <dbReference type="ARBA" id="ARBA00010617"/>
    </source>
</evidence>
<keyword evidence="2" id="KW-0479">Metal-binding</keyword>
<dbReference type="InterPro" id="IPR001128">
    <property type="entry name" value="Cyt_P450"/>
</dbReference>
<evidence type="ECO:0000313" key="3">
    <source>
        <dbReference type="EMBL" id="MBA8923293.1"/>
    </source>
</evidence>
<sequence>MTDPYRILARFREQAPAVAVEHTGYRMWLVTRYEDVRRILAGTSVIRDFVANQHRINTNSRVRPVSQAHLVDASRRSFFERDGADHRRLRGFVNDVFTPDRLAQLRVEVEQLVERLLDTLPVGEPVDLMTAYAYPIAMTVIGDLAGVPSQPRKNIPVWICEMITSPVISEIEHGANQLHAFSVEMAALKRAEPGQDLFTDLLQVRERELMTEDELTSIYLLFLVAGTEAASAIGNGLLTLLRHRDQLDELLATGDSFADAVEEILRFESPFRLMGPRLSTRPVALDGPTIPAGELILLSPGAANHDPLRFPNPDEFDVRRRPSGHLGFGHGPHHCLGYALGRLETTTALRQLFRRYPNTELVHSQRPADWRPGKFMRRLNTLAVILR</sequence>
<keyword evidence="2" id="KW-0560">Oxidoreductase</keyword>
<dbReference type="Proteomes" id="UP000517916">
    <property type="component" value="Unassembled WGS sequence"/>
</dbReference>
<gene>
    <name evidence="3" type="ORF">BC739_000490</name>
</gene>
<accession>A0ABR6B8V7</accession>
<dbReference type="PROSITE" id="PS00086">
    <property type="entry name" value="CYTOCHROME_P450"/>
    <property type="match status" value="1"/>
</dbReference>
<keyword evidence="2" id="KW-0503">Monooxygenase</keyword>
<dbReference type="InterPro" id="IPR002397">
    <property type="entry name" value="Cyt_P450_B"/>
</dbReference>
<organism evidence="3 4">
    <name type="scientific">Kutzneria viridogrisea</name>
    <dbReference type="NCBI Taxonomy" id="47990"/>
    <lineage>
        <taxon>Bacteria</taxon>
        <taxon>Bacillati</taxon>
        <taxon>Actinomycetota</taxon>
        <taxon>Actinomycetes</taxon>
        <taxon>Pseudonocardiales</taxon>
        <taxon>Pseudonocardiaceae</taxon>
        <taxon>Kutzneria</taxon>
    </lineage>
</organism>
<reference evidence="3 4" key="1">
    <citation type="submission" date="2020-08" db="EMBL/GenBank/DDBJ databases">
        <title>Genomic Encyclopedia of Archaeal and Bacterial Type Strains, Phase II (KMG-II): from individual species to whole genera.</title>
        <authorList>
            <person name="Goeker M."/>
        </authorList>
    </citation>
    <scope>NUCLEOTIDE SEQUENCE [LARGE SCALE GENOMIC DNA]</scope>
    <source>
        <strain evidence="3 4">DSM 43850</strain>
    </source>
</reference>
<dbReference type="RefSeq" id="WP_182836130.1">
    <property type="nucleotide sequence ID" value="NZ_BAAABQ010000046.1"/>
</dbReference>
<dbReference type="InterPro" id="IPR017972">
    <property type="entry name" value="Cyt_P450_CS"/>
</dbReference>
<evidence type="ECO:0000256" key="2">
    <source>
        <dbReference type="RuleBase" id="RU000461"/>
    </source>
</evidence>
<comment type="caution">
    <text evidence="3">The sequence shown here is derived from an EMBL/GenBank/DDBJ whole genome shotgun (WGS) entry which is preliminary data.</text>
</comment>
<protein>
    <submittedName>
        <fullName evidence="3">Cytochrome P450 PksS</fullName>
    </submittedName>
</protein>
<dbReference type="Pfam" id="PF00067">
    <property type="entry name" value="p450"/>
    <property type="match status" value="1"/>
</dbReference>
<dbReference type="SUPFAM" id="SSF48264">
    <property type="entry name" value="Cytochrome P450"/>
    <property type="match status" value="1"/>
</dbReference>
<keyword evidence="4" id="KW-1185">Reference proteome</keyword>
<dbReference type="PANTHER" id="PTHR46696">
    <property type="entry name" value="P450, PUTATIVE (EUROFUNG)-RELATED"/>
    <property type="match status" value="1"/>
</dbReference>
<dbReference type="Gene3D" id="1.10.630.10">
    <property type="entry name" value="Cytochrome P450"/>
    <property type="match status" value="1"/>
</dbReference>
<dbReference type="PRINTS" id="PR00359">
    <property type="entry name" value="BP450"/>
</dbReference>
<dbReference type="InterPro" id="IPR036396">
    <property type="entry name" value="Cyt_P450_sf"/>
</dbReference>
<name>A0ABR6B8V7_9PSEU</name>
<dbReference type="EMBL" id="JACJID010000001">
    <property type="protein sequence ID" value="MBA8923293.1"/>
    <property type="molecule type" value="Genomic_DNA"/>
</dbReference>
<comment type="similarity">
    <text evidence="1 2">Belongs to the cytochrome P450 family.</text>
</comment>
<keyword evidence="2" id="KW-0408">Iron</keyword>
<dbReference type="PANTHER" id="PTHR46696:SF6">
    <property type="entry name" value="P450, PUTATIVE (EUROFUNG)-RELATED"/>
    <property type="match status" value="1"/>
</dbReference>
<proteinExistence type="inferred from homology"/>
<keyword evidence="2" id="KW-0349">Heme</keyword>